<dbReference type="STRING" id="429009.Adeg_0785"/>
<protein>
    <submittedName>
        <fullName evidence="1">Uncharacterized protein</fullName>
    </submittedName>
</protein>
<dbReference type="HOGENOM" id="CLU_1736715_0_0_9"/>
<keyword evidence="2" id="KW-1185">Reference proteome</keyword>
<dbReference type="AlphaFoldDB" id="C9RCF1"/>
<organism evidence="1 2">
    <name type="scientific">Ammonifex degensii (strain DSM 10501 / KC4)</name>
    <dbReference type="NCBI Taxonomy" id="429009"/>
    <lineage>
        <taxon>Bacteria</taxon>
        <taxon>Bacillati</taxon>
        <taxon>Bacillota</taxon>
        <taxon>Clostridia</taxon>
        <taxon>Thermoanaerobacterales</taxon>
        <taxon>Thermoanaerobacteraceae</taxon>
        <taxon>Ammonifex</taxon>
    </lineage>
</organism>
<dbReference type="KEGG" id="adg:Adeg_0785"/>
<dbReference type="EMBL" id="CP001785">
    <property type="protein sequence ID" value="ACX51928.1"/>
    <property type="molecule type" value="Genomic_DNA"/>
</dbReference>
<reference evidence="1 2" key="1">
    <citation type="submission" date="2009-10" db="EMBL/GenBank/DDBJ databases">
        <title>Complete sequence of chromosome of Ammonifex degensii KC4.</title>
        <authorList>
            <consortium name="US DOE Joint Genome Institute"/>
            <person name="Kerfeld C."/>
            <person name="Goodner B."/>
            <person name="Huber H."/>
            <person name="Stetter K."/>
            <person name="Lucas S."/>
            <person name="Copeland A."/>
            <person name="Lapidus A."/>
            <person name="Glavina del Rio T."/>
            <person name="Dalin E."/>
            <person name="Tice H."/>
            <person name="Bruce D."/>
            <person name="Goodwin L."/>
            <person name="Pitluck S."/>
            <person name="Saunders E."/>
            <person name="Brettin T."/>
            <person name="Detter J.C."/>
            <person name="Han C."/>
            <person name="Larimer F."/>
            <person name="Land M."/>
            <person name="Hauser L."/>
            <person name="Kyrpides N."/>
            <person name="Ovchinnikova G."/>
            <person name="Richardson P."/>
        </authorList>
    </citation>
    <scope>NUCLEOTIDE SEQUENCE [LARGE SCALE GENOMIC DNA]</scope>
    <source>
        <strain evidence="2">DSM 10501 / KC4</strain>
    </source>
</reference>
<sequence>MLRKRLLAVLLVAAFLAGGVAGWCARRLYPPPTAPPGEATVSAPASPAEDTGFASRMVVGTATRVEPTSIALRVREGKWTGTTAEARADSDTYVVVGAETVKKKGGETDLTRWFKPGDTVGVVFDTDFRFDRDRETLCGKALSVWKPAGS</sequence>
<evidence type="ECO:0000313" key="2">
    <source>
        <dbReference type="Proteomes" id="UP000002620"/>
    </source>
</evidence>
<dbReference type="RefSeq" id="WP_015738806.1">
    <property type="nucleotide sequence ID" value="NC_013385.1"/>
</dbReference>
<dbReference type="eggNOG" id="ENOG5033IJE">
    <property type="taxonomic scope" value="Bacteria"/>
</dbReference>
<accession>C9RCF1</accession>
<dbReference type="Proteomes" id="UP000002620">
    <property type="component" value="Chromosome"/>
</dbReference>
<name>C9RCF1_AMMDK</name>
<proteinExistence type="predicted"/>
<gene>
    <name evidence="1" type="ordered locus">Adeg_0785</name>
</gene>
<evidence type="ECO:0000313" key="1">
    <source>
        <dbReference type="EMBL" id="ACX51928.1"/>
    </source>
</evidence>